<evidence type="ECO:0000313" key="2">
    <source>
        <dbReference type="EMBL" id="SFS43230.1"/>
    </source>
</evidence>
<sequence>MTVETETPAGTGMRRSRRFLWTLAGLVAVVAVCGWISLFVGLGLGVGRETRLILAVVAAVSSEALFWIAAAALGVSVFEARKRIWRRITGRG</sequence>
<accession>A0A1I6PT17</accession>
<feature type="transmembrane region" description="Helical" evidence="1">
    <location>
        <begin position="52"/>
        <end position="78"/>
    </location>
</feature>
<dbReference type="STRING" id="871741.SAMN05192570_1245"/>
<feature type="transmembrane region" description="Helical" evidence="1">
    <location>
        <begin position="20"/>
        <end position="46"/>
    </location>
</feature>
<reference evidence="3" key="1">
    <citation type="submission" date="2016-10" db="EMBL/GenBank/DDBJ databases">
        <authorList>
            <person name="Varghese N."/>
            <person name="Submissions S."/>
        </authorList>
    </citation>
    <scope>NUCLEOTIDE SEQUENCE [LARGE SCALE GENOMIC DNA]</scope>
    <source>
        <strain evidence="3">CGMCC 1.10683</strain>
    </source>
</reference>
<gene>
    <name evidence="2" type="ORF">SAMN05192570_1245</name>
</gene>
<keyword evidence="1" id="KW-0472">Membrane</keyword>
<name>A0A1I6PT17_9CAUL</name>
<evidence type="ECO:0000256" key="1">
    <source>
        <dbReference type="SAM" id="Phobius"/>
    </source>
</evidence>
<proteinExistence type="predicted"/>
<dbReference type="AlphaFoldDB" id="A0A1I6PT17"/>
<evidence type="ECO:0000313" key="3">
    <source>
        <dbReference type="Proteomes" id="UP000198788"/>
    </source>
</evidence>
<dbReference type="EMBL" id="FOZV01000002">
    <property type="protein sequence ID" value="SFS43230.1"/>
    <property type="molecule type" value="Genomic_DNA"/>
</dbReference>
<keyword evidence="1" id="KW-0812">Transmembrane</keyword>
<organism evidence="2 3">
    <name type="scientific">Brevundimonas viscosa</name>
    <dbReference type="NCBI Taxonomy" id="871741"/>
    <lineage>
        <taxon>Bacteria</taxon>
        <taxon>Pseudomonadati</taxon>
        <taxon>Pseudomonadota</taxon>
        <taxon>Alphaproteobacteria</taxon>
        <taxon>Caulobacterales</taxon>
        <taxon>Caulobacteraceae</taxon>
        <taxon>Brevundimonas</taxon>
    </lineage>
</organism>
<keyword evidence="1" id="KW-1133">Transmembrane helix</keyword>
<dbReference type="Proteomes" id="UP000198788">
    <property type="component" value="Unassembled WGS sequence"/>
</dbReference>
<keyword evidence="3" id="KW-1185">Reference proteome</keyword>
<protein>
    <submittedName>
        <fullName evidence="2">Uncharacterized protein</fullName>
    </submittedName>
</protein>